<dbReference type="Gene3D" id="3.50.30.30">
    <property type="match status" value="1"/>
</dbReference>
<dbReference type="Pfam" id="PF02225">
    <property type="entry name" value="PA"/>
    <property type="match status" value="1"/>
</dbReference>
<protein>
    <recommendedName>
        <fullName evidence="14">PA domain-containing protein</fullName>
    </recommendedName>
</protein>
<dbReference type="PROSITE" id="PS00136">
    <property type="entry name" value="SUBTILASE_ASP"/>
    <property type="match status" value="1"/>
</dbReference>
<dbReference type="InterPro" id="IPR037045">
    <property type="entry name" value="S8pro/Inhibitor_I9_sf"/>
</dbReference>
<evidence type="ECO:0000256" key="4">
    <source>
        <dbReference type="ARBA" id="ARBA00022729"/>
    </source>
</evidence>
<keyword evidence="3" id="KW-0645">Protease</keyword>
<evidence type="ECO:0000256" key="6">
    <source>
        <dbReference type="ARBA" id="ARBA00022825"/>
    </source>
</evidence>
<dbReference type="InterPro" id="IPR022398">
    <property type="entry name" value="Peptidase_S8_His-AS"/>
</dbReference>
<comment type="caution">
    <text evidence="12">The sequence shown here is derived from an EMBL/GenBank/DDBJ whole genome shotgun (WGS) entry which is preliminary data.</text>
</comment>
<proteinExistence type="inferred from homology"/>
<keyword evidence="2" id="KW-0964">Secreted</keyword>
<dbReference type="InterPro" id="IPR015500">
    <property type="entry name" value="Peptidase_S8_subtilisin-rel"/>
</dbReference>
<dbReference type="Gene3D" id="3.40.50.200">
    <property type="entry name" value="Peptidase S8/S53 domain"/>
    <property type="match status" value="1"/>
</dbReference>
<evidence type="ECO:0000256" key="3">
    <source>
        <dbReference type="ARBA" id="ARBA00022670"/>
    </source>
</evidence>
<dbReference type="GO" id="GO:0006508">
    <property type="term" value="P:proteolysis"/>
    <property type="evidence" value="ECO:0007669"/>
    <property type="project" value="UniProtKB-KW"/>
</dbReference>
<dbReference type="Proteomes" id="UP001161422">
    <property type="component" value="Unassembled WGS sequence"/>
</dbReference>
<keyword evidence="5" id="KW-0378">Hydrolase</keyword>
<evidence type="ECO:0000313" key="13">
    <source>
        <dbReference type="Proteomes" id="UP001161422"/>
    </source>
</evidence>
<comment type="similarity">
    <text evidence="1 7">Belongs to the peptidase S8 family.</text>
</comment>
<evidence type="ECO:0000256" key="7">
    <source>
        <dbReference type="PROSITE-ProRule" id="PRU01240"/>
    </source>
</evidence>
<dbReference type="InterPro" id="IPR000209">
    <property type="entry name" value="Peptidase_S8/S53_dom"/>
</dbReference>
<feature type="domain" description="Peptidase S8/S53" evidence="9">
    <location>
        <begin position="229"/>
        <end position="640"/>
    </location>
</feature>
<name>A0AA37RV29_9GAMM</name>
<feature type="signal peptide" evidence="8">
    <location>
        <begin position="1"/>
        <end position="22"/>
    </location>
</feature>
<dbReference type="Pfam" id="PF00082">
    <property type="entry name" value="Peptidase_S8"/>
    <property type="match status" value="1"/>
</dbReference>
<feature type="chain" id="PRO_5041388628" description="PA domain-containing protein" evidence="8">
    <location>
        <begin position="23"/>
        <end position="659"/>
    </location>
</feature>
<dbReference type="PRINTS" id="PR00723">
    <property type="entry name" value="SUBTILISIN"/>
</dbReference>
<dbReference type="PANTHER" id="PTHR10795">
    <property type="entry name" value="PROPROTEIN CONVERTASE SUBTILISIN/KEXIN"/>
    <property type="match status" value="1"/>
</dbReference>
<accession>A0AA37RV29</accession>
<evidence type="ECO:0000256" key="5">
    <source>
        <dbReference type="ARBA" id="ARBA00022801"/>
    </source>
</evidence>
<evidence type="ECO:0000259" key="10">
    <source>
        <dbReference type="Pfam" id="PF02225"/>
    </source>
</evidence>
<reference evidence="12" key="2">
    <citation type="submission" date="2023-01" db="EMBL/GenBank/DDBJ databases">
        <title>Draft genome sequence of Paraferrimonas sedimenticola strain NBRC 101628.</title>
        <authorList>
            <person name="Sun Q."/>
            <person name="Mori K."/>
        </authorList>
    </citation>
    <scope>NUCLEOTIDE SEQUENCE</scope>
    <source>
        <strain evidence="12">NBRC 101628</strain>
    </source>
</reference>
<dbReference type="AlphaFoldDB" id="A0AA37RV29"/>
<gene>
    <name evidence="12" type="ORF">GCM10007895_03830</name>
</gene>
<dbReference type="PROSITE" id="PS51892">
    <property type="entry name" value="SUBTILASE"/>
    <property type="match status" value="1"/>
</dbReference>
<evidence type="ECO:0000259" key="11">
    <source>
        <dbReference type="Pfam" id="PF05922"/>
    </source>
</evidence>
<dbReference type="SUPFAM" id="SSF52025">
    <property type="entry name" value="PA domain"/>
    <property type="match status" value="1"/>
</dbReference>
<evidence type="ECO:0000313" key="12">
    <source>
        <dbReference type="EMBL" id="GLP95077.1"/>
    </source>
</evidence>
<comment type="caution">
    <text evidence="7">Lacks conserved residue(s) required for the propagation of feature annotation.</text>
</comment>
<evidence type="ECO:0000256" key="2">
    <source>
        <dbReference type="ARBA" id="ARBA00022525"/>
    </source>
</evidence>
<sequence length="659" mass="69689">MKLTRVSAVISAALYATGVAAAASSSAPTLSDARVLKPAYQPIKASAVQSQATNSIDTSKLQSIGGVNQIIAQPKQKFVWENGLSGEHSYIVRLKQQPVASYTGGLADAPISTQAAIQANQLSSIKTSLKRNSAVQQYRSVLEQQQTQVISKAAALGVSVEVEQRYTYATNGFSARMTQEQAQRLSQLGEVEFVQRAKPIQISTDVGPQHIGAESAWLGDNDHGLAFKGEGIIVGVLDTGINTQHPAFAATGDDGYTVKNPYGEGVYVGDCAIEGFEHLCNSKLIGVRSYSDITSYYDGIAPENGEDYQGHGSHVAGTAAGNVLHQVPYVVPEIGQQGDGINTGLEMGTISGVAPHANIISYQVCFAQGLINACDTPTVLKAIDDAIADGVDVINFSVGGGEMLPWIDATEMAFLAAREAGIVVAAAVGNDAHLRADHSSPWLMAVAASTHSRSISAGEKLLSNPTSSGEAFPESKLHYLTQAKGVSDGITGKLVYAADYGNQYCIDDFAENTFAADEIVLCERGYELANNIARVAKADKVMKAGAGGFLLFNSESIQDLYDDLFPLPGANISYEAGNALVSWKQTAIDPQITIEANAMERHIDESNADKLAQFSSRGPSRTYVGNIFPSLTAPGVNIYAPDTQSMPFADPGMVGEYSL</sequence>
<keyword evidence="4 8" id="KW-0732">Signal</keyword>
<dbReference type="Pfam" id="PF05922">
    <property type="entry name" value="Inhibitor_I9"/>
    <property type="match status" value="1"/>
</dbReference>
<dbReference type="InterPro" id="IPR036852">
    <property type="entry name" value="Peptidase_S8/S53_dom_sf"/>
</dbReference>
<dbReference type="GO" id="GO:0004252">
    <property type="term" value="F:serine-type endopeptidase activity"/>
    <property type="evidence" value="ECO:0007669"/>
    <property type="project" value="InterPro"/>
</dbReference>
<feature type="domain" description="Inhibitor I9" evidence="11">
    <location>
        <begin position="89"/>
        <end position="200"/>
    </location>
</feature>
<dbReference type="InterPro" id="IPR003137">
    <property type="entry name" value="PA_domain"/>
</dbReference>
<dbReference type="PROSITE" id="PS00137">
    <property type="entry name" value="SUBTILASE_HIS"/>
    <property type="match status" value="1"/>
</dbReference>
<dbReference type="InterPro" id="IPR045051">
    <property type="entry name" value="SBT"/>
</dbReference>
<evidence type="ECO:0000256" key="8">
    <source>
        <dbReference type="SAM" id="SignalP"/>
    </source>
</evidence>
<dbReference type="InterPro" id="IPR023827">
    <property type="entry name" value="Peptidase_S8_Asp-AS"/>
</dbReference>
<dbReference type="CDD" id="cd02120">
    <property type="entry name" value="PA_subtilisin_like"/>
    <property type="match status" value="1"/>
</dbReference>
<keyword evidence="13" id="KW-1185">Reference proteome</keyword>
<evidence type="ECO:0000256" key="1">
    <source>
        <dbReference type="ARBA" id="ARBA00011073"/>
    </source>
</evidence>
<dbReference type="Gene3D" id="3.30.70.80">
    <property type="entry name" value="Peptidase S8 propeptide/proteinase inhibitor I9"/>
    <property type="match status" value="1"/>
</dbReference>
<keyword evidence="6" id="KW-0720">Serine protease</keyword>
<dbReference type="InterPro" id="IPR010259">
    <property type="entry name" value="S8pro/Inhibitor_I9"/>
</dbReference>
<organism evidence="12 13">
    <name type="scientific">Paraferrimonas sedimenticola</name>
    <dbReference type="NCBI Taxonomy" id="375674"/>
    <lineage>
        <taxon>Bacteria</taxon>
        <taxon>Pseudomonadati</taxon>
        <taxon>Pseudomonadota</taxon>
        <taxon>Gammaproteobacteria</taxon>
        <taxon>Alteromonadales</taxon>
        <taxon>Ferrimonadaceae</taxon>
        <taxon>Paraferrimonas</taxon>
    </lineage>
</organism>
<evidence type="ECO:0008006" key="14">
    <source>
        <dbReference type="Google" id="ProtNLM"/>
    </source>
</evidence>
<dbReference type="EMBL" id="BSNC01000001">
    <property type="protein sequence ID" value="GLP95077.1"/>
    <property type="molecule type" value="Genomic_DNA"/>
</dbReference>
<dbReference type="InterPro" id="IPR046450">
    <property type="entry name" value="PA_dom_sf"/>
</dbReference>
<reference evidence="12" key="1">
    <citation type="journal article" date="2014" name="Int. J. Syst. Evol. Microbiol.">
        <title>Complete genome sequence of Corynebacterium casei LMG S-19264T (=DSM 44701T), isolated from a smear-ripened cheese.</title>
        <authorList>
            <consortium name="US DOE Joint Genome Institute (JGI-PGF)"/>
            <person name="Walter F."/>
            <person name="Albersmeier A."/>
            <person name="Kalinowski J."/>
            <person name="Ruckert C."/>
        </authorList>
    </citation>
    <scope>NUCLEOTIDE SEQUENCE</scope>
    <source>
        <strain evidence="12">NBRC 101628</strain>
    </source>
</reference>
<dbReference type="SUPFAM" id="SSF52743">
    <property type="entry name" value="Subtilisin-like"/>
    <property type="match status" value="1"/>
</dbReference>
<evidence type="ECO:0000259" key="9">
    <source>
        <dbReference type="Pfam" id="PF00082"/>
    </source>
</evidence>
<feature type="domain" description="PA" evidence="10">
    <location>
        <begin position="490"/>
        <end position="580"/>
    </location>
</feature>